<protein>
    <submittedName>
        <fullName evidence="1">Uncharacterized protein</fullName>
    </submittedName>
</protein>
<evidence type="ECO:0000313" key="2">
    <source>
        <dbReference type="Proteomes" id="UP000007305"/>
    </source>
</evidence>
<reference evidence="2" key="1">
    <citation type="submission" date="2015-12" db="EMBL/GenBank/DDBJ databases">
        <title>Update maize B73 reference genome by single molecule sequencing technologies.</title>
        <authorList>
            <consortium name="Maize Genome Sequencing Project"/>
            <person name="Ware D."/>
        </authorList>
    </citation>
    <scope>NUCLEOTIDE SEQUENCE [LARGE SCALE GENOMIC DNA]</scope>
    <source>
        <strain evidence="2">cv. B73</strain>
    </source>
</reference>
<sequence>MTSLNARKSVERFIDTHGPDALDRIIRVIQGFEDEPPLWRRLASPGRWSPLAPCSTARSRGFEDELDEGFCSYSPEDTVTSTWDNDVYDAGIFLFTFGDNTCGPPDLTHCTTRPFRSSDD</sequence>
<organism evidence="1 2">
    <name type="scientific">Zea mays</name>
    <name type="common">Maize</name>
    <dbReference type="NCBI Taxonomy" id="4577"/>
    <lineage>
        <taxon>Eukaryota</taxon>
        <taxon>Viridiplantae</taxon>
        <taxon>Streptophyta</taxon>
        <taxon>Embryophyta</taxon>
        <taxon>Tracheophyta</taxon>
        <taxon>Spermatophyta</taxon>
        <taxon>Magnoliopsida</taxon>
        <taxon>Liliopsida</taxon>
        <taxon>Poales</taxon>
        <taxon>Poaceae</taxon>
        <taxon>PACMAD clade</taxon>
        <taxon>Panicoideae</taxon>
        <taxon>Andropogonodae</taxon>
        <taxon>Andropogoneae</taxon>
        <taxon>Tripsacinae</taxon>
        <taxon>Zea</taxon>
    </lineage>
</organism>
<dbReference type="AlphaFoldDB" id="A0A804UED6"/>
<proteinExistence type="predicted"/>
<reference evidence="1" key="3">
    <citation type="submission" date="2021-05" db="UniProtKB">
        <authorList>
            <consortium name="EnsemblPlants"/>
        </authorList>
    </citation>
    <scope>IDENTIFICATION</scope>
    <source>
        <strain evidence="1">cv. B73</strain>
    </source>
</reference>
<accession>A0A804UED6</accession>
<dbReference type="Gramene" id="Zm00001eb323020_T001">
    <property type="protein sequence ID" value="Zm00001eb323020_P001"/>
    <property type="gene ID" value="Zm00001eb323020"/>
</dbReference>
<dbReference type="InParanoid" id="A0A804UED6"/>
<dbReference type="EnsemblPlants" id="Zm00001eb323020_T001">
    <property type="protein sequence ID" value="Zm00001eb323020_P001"/>
    <property type="gene ID" value="Zm00001eb323020"/>
</dbReference>
<keyword evidence="2" id="KW-1185">Reference proteome</keyword>
<evidence type="ECO:0000313" key="1">
    <source>
        <dbReference type="EnsemblPlants" id="Zm00001eb323020_P001"/>
    </source>
</evidence>
<reference evidence="1" key="2">
    <citation type="submission" date="2019-07" db="EMBL/GenBank/DDBJ databases">
        <authorList>
            <person name="Seetharam A."/>
            <person name="Woodhouse M."/>
            <person name="Cannon E."/>
        </authorList>
    </citation>
    <scope>NUCLEOTIDE SEQUENCE [LARGE SCALE GENOMIC DNA]</scope>
    <source>
        <strain evidence="1">cv. B73</strain>
    </source>
</reference>
<name>A0A804UED6_MAIZE</name>
<dbReference type="Proteomes" id="UP000007305">
    <property type="component" value="Chromosome 7"/>
</dbReference>